<sequence length="249" mass="27852">MELVKLQEAIERAGANWQGGETTLSQLSDQEKQMRLGFQPRPDEPSLQELEQIGRINYEAFITFKAQGQTVGYPNVYDLRTGGFVTSIKDQKNCGSCVAFGTVATIEATFRRQRNNPNLNIDLSEAHLFYCYAKNEGMNCKTGWWPDHAMEAAKKGIVDEACFPYTPGDQDCKLCSDSQNRLVTISNYHKITDISAMKEWLSSRGALSGCFSVYDDFFSYKSGVYRHVTGDLKGGHCISIIGYNDNQGC</sequence>
<dbReference type="InterPro" id="IPR000668">
    <property type="entry name" value="Peptidase_C1A_C"/>
</dbReference>
<proteinExistence type="inferred from homology"/>
<accession>A0A975T4N0</accession>
<evidence type="ECO:0000256" key="1">
    <source>
        <dbReference type="ARBA" id="ARBA00008455"/>
    </source>
</evidence>
<dbReference type="InterPro" id="IPR013128">
    <property type="entry name" value="Peptidase_C1A"/>
</dbReference>
<name>A0A975T4N0_9NOST</name>
<organism evidence="3 4">
    <name type="scientific">Richelia sinica FACHB-800</name>
    <dbReference type="NCBI Taxonomy" id="1357546"/>
    <lineage>
        <taxon>Bacteria</taxon>
        <taxon>Bacillati</taxon>
        <taxon>Cyanobacteriota</taxon>
        <taxon>Cyanophyceae</taxon>
        <taxon>Nostocales</taxon>
        <taxon>Nostocaceae</taxon>
        <taxon>Richelia</taxon>
    </lineage>
</organism>
<dbReference type="EMBL" id="CP021056">
    <property type="protein sequence ID" value="QXE21413.1"/>
    <property type="molecule type" value="Genomic_DNA"/>
</dbReference>
<dbReference type="AlphaFoldDB" id="A0A975T4N0"/>
<evidence type="ECO:0000259" key="2">
    <source>
        <dbReference type="SMART" id="SM00645"/>
    </source>
</evidence>
<dbReference type="CDD" id="cd02248">
    <property type="entry name" value="Peptidase_C1A"/>
    <property type="match status" value="1"/>
</dbReference>
<dbReference type="GO" id="GO:0008234">
    <property type="term" value="F:cysteine-type peptidase activity"/>
    <property type="evidence" value="ECO:0007669"/>
    <property type="project" value="InterPro"/>
</dbReference>
<dbReference type="SMART" id="SM00645">
    <property type="entry name" value="Pept_C1"/>
    <property type="match status" value="1"/>
</dbReference>
<evidence type="ECO:0000313" key="4">
    <source>
        <dbReference type="Proteomes" id="UP000683511"/>
    </source>
</evidence>
<protein>
    <submittedName>
        <fullName evidence="3">Dipeptidyl-peptidase 1</fullName>
    </submittedName>
</protein>
<comment type="similarity">
    <text evidence="1">Belongs to the peptidase C1 family.</text>
</comment>
<dbReference type="PANTHER" id="PTHR12411">
    <property type="entry name" value="CYSTEINE PROTEASE FAMILY C1-RELATED"/>
    <property type="match status" value="1"/>
</dbReference>
<dbReference type="GO" id="GO:0006508">
    <property type="term" value="P:proteolysis"/>
    <property type="evidence" value="ECO:0007669"/>
    <property type="project" value="InterPro"/>
</dbReference>
<feature type="domain" description="Peptidase C1A papain C-terminal" evidence="2">
    <location>
        <begin position="73"/>
        <end position="249"/>
    </location>
</feature>
<evidence type="ECO:0000313" key="3">
    <source>
        <dbReference type="EMBL" id="QXE21413.1"/>
    </source>
</evidence>
<keyword evidence="4" id="KW-1185">Reference proteome</keyword>
<dbReference type="Proteomes" id="UP000683511">
    <property type="component" value="Chromosome"/>
</dbReference>
<dbReference type="InterPro" id="IPR039417">
    <property type="entry name" value="Peptidase_C1A_papain-like"/>
</dbReference>
<dbReference type="SUPFAM" id="SSF54001">
    <property type="entry name" value="Cysteine proteinases"/>
    <property type="match status" value="1"/>
</dbReference>
<reference evidence="3" key="1">
    <citation type="submission" date="2017-04" db="EMBL/GenBank/DDBJ databases">
        <title>Genome deletions in a multicellular cyanobacterial endosymbiont for morphological adaptation in marine diatoms.</title>
        <authorList>
            <person name="Wang Y."/>
            <person name="Gao H."/>
            <person name="Li R."/>
            <person name="Xu X."/>
        </authorList>
    </citation>
    <scope>NUCLEOTIDE SEQUENCE</scope>
    <source>
        <strain evidence="3">FACHB 800</strain>
    </source>
</reference>
<dbReference type="Gene3D" id="3.90.70.10">
    <property type="entry name" value="Cysteine proteinases"/>
    <property type="match status" value="1"/>
</dbReference>
<dbReference type="InterPro" id="IPR038765">
    <property type="entry name" value="Papain-like_cys_pep_sf"/>
</dbReference>
<dbReference type="Pfam" id="PF00112">
    <property type="entry name" value="Peptidase_C1"/>
    <property type="match status" value="1"/>
</dbReference>
<dbReference type="KEGG" id="rsin:B6N60_00087"/>
<gene>
    <name evidence="3" type="ORF">B6N60_00087</name>
</gene>